<dbReference type="GO" id="GO:0050660">
    <property type="term" value="F:flavin adenine dinucleotide binding"/>
    <property type="evidence" value="ECO:0007669"/>
    <property type="project" value="InterPro"/>
</dbReference>
<comment type="catalytic activity">
    <reaction evidence="6">
        <text>a 2,3-saturated acyl-CoA + A = a 2,3-dehydroacyl-CoA + AH2</text>
        <dbReference type="Rhea" id="RHEA:48608"/>
        <dbReference type="ChEBI" id="CHEBI:13193"/>
        <dbReference type="ChEBI" id="CHEBI:17499"/>
        <dbReference type="ChEBI" id="CHEBI:60015"/>
        <dbReference type="ChEBI" id="CHEBI:65111"/>
    </reaction>
</comment>
<evidence type="ECO:0000256" key="1">
    <source>
        <dbReference type="ARBA" id="ARBA00001974"/>
    </source>
</evidence>
<dbReference type="PIRSF" id="PIRSF016578">
    <property type="entry name" value="HsaA"/>
    <property type="match status" value="1"/>
</dbReference>
<dbReference type="PROSITE" id="PS00073">
    <property type="entry name" value="ACYL_COA_DH_2"/>
    <property type="match status" value="1"/>
</dbReference>
<comment type="caution">
    <text evidence="11">The sequence shown here is derived from an EMBL/GenBank/DDBJ whole genome shotgun (WGS) entry which is preliminary data.</text>
</comment>
<keyword evidence="5 7" id="KW-0560">Oxidoreductase</keyword>
<feature type="domain" description="Acyl-CoA oxidase/dehydrogenase middle" evidence="9">
    <location>
        <begin position="122"/>
        <end position="218"/>
    </location>
</feature>
<dbReference type="InterPro" id="IPR009075">
    <property type="entry name" value="AcylCo_DH/oxidase_C"/>
</dbReference>
<dbReference type="PROSITE" id="PS00072">
    <property type="entry name" value="ACYL_COA_DH_1"/>
    <property type="match status" value="1"/>
</dbReference>
<evidence type="ECO:0000256" key="6">
    <source>
        <dbReference type="ARBA" id="ARBA00052546"/>
    </source>
</evidence>
<dbReference type="Gene3D" id="1.20.140.10">
    <property type="entry name" value="Butyryl-CoA Dehydrogenase, subunit A, domain 3"/>
    <property type="match status" value="1"/>
</dbReference>
<evidence type="ECO:0000259" key="10">
    <source>
        <dbReference type="Pfam" id="PF02771"/>
    </source>
</evidence>
<evidence type="ECO:0000256" key="7">
    <source>
        <dbReference type="RuleBase" id="RU362125"/>
    </source>
</evidence>
<accession>A0A511UVA3</accession>
<sequence>MNFELTREQTMIKKMVREFAEEVIQPEAIQIDQEAKFPKHIFKQMGELGLMGIPFPEKYGGSGGDTISYAIAAEEIARVCASTGLSYAANVSLGASPIYYFGTEEQKETYLVPMASGKTLGAFGLTEPNAGSDAGGTRTTATLDGDEYVINGEKCFITNASFAQTIIVTAVTGKDKHGKNIISAMIVPTNREGLTITSHYDKMGVRGSDTAEVVLDHVRVPKDYLLGDPQKGFKQFLYTLDGGRISIAALGVGIAQAALDKALAYAKERTQFGQSISKFQAIQFKLADMAMEVELARQMVYKAAWLKDQNKPFTKEAAFAKLFATETAVRSANQAIQIHGGYGYMREYEVERYLRDAKLLEIGEGTSEIQRLVIARQLGC</sequence>
<dbReference type="Gene3D" id="1.10.540.10">
    <property type="entry name" value="Acyl-CoA dehydrogenase/oxidase, N-terminal domain"/>
    <property type="match status" value="1"/>
</dbReference>
<evidence type="ECO:0000259" key="9">
    <source>
        <dbReference type="Pfam" id="PF02770"/>
    </source>
</evidence>
<dbReference type="InterPro" id="IPR036250">
    <property type="entry name" value="AcylCo_DH-like_C"/>
</dbReference>
<dbReference type="Pfam" id="PF02771">
    <property type="entry name" value="Acyl-CoA_dh_N"/>
    <property type="match status" value="1"/>
</dbReference>
<dbReference type="OrthoDB" id="9802447at2"/>
<dbReference type="AlphaFoldDB" id="A0A511UVA3"/>
<dbReference type="InterPro" id="IPR013786">
    <property type="entry name" value="AcylCoA_DH/ox_N"/>
</dbReference>
<evidence type="ECO:0000313" key="11">
    <source>
        <dbReference type="EMBL" id="GEN30540.1"/>
    </source>
</evidence>
<dbReference type="PANTHER" id="PTHR43884:SF12">
    <property type="entry name" value="ISOVALERYL-COA DEHYDROGENASE, MITOCHONDRIAL-RELATED"/>
    <property type="match status" value="1"/>
</dbReference>
<evidence type="ECO:0000313" key="12">
    <source>
        <dbReference type="Proteomes" id="UP000321491"/>
    </source>
</evidence>
<evidence type="ECO:0000259" key="8">
    <source>
        <dbReference type="Pfam" id="PF00441"/>
    </source>
</evidence>
<dbReference type="InterPro" id="IPR046373">
    <property type="entry name" value="Acyl-CoA_Oxase/DH_mid-dom_sf"/>
</dbReference>
<dbReference type="InterPro" id="IPR037069">
    <property type="entry name" value="AcylCoA_DH/ox_N_sf"/>
</dbReference>
<dbReference type="SUPFAM" id="SSF47203">
    <property type="entry name" value="Acyl-CoA dehydrogenase C-terminal domain-like"/>
    <property type="match status" value="1"/>
</dbReference>
<dbReference type="Gene3D" id="2.40.110.10">
    <property type="entry name" value="Butyryl-CoA Dehydrogenase, subunit A, domain 2"/>
    <property type="match status" value="1"/>
</dbReference>
<organism evidence="11 12">
    <name type="scientific">Cerasibacillus quisquiliarum</name>
    <dbReference type="NCBI Taxonomy" id="227865"/>
    <lineage>
        <taxon>Bacteria</taxon>
        <taxon>Bacillati</taxon>
        <taxon>Bacillota</taxon>
        <taxon>Bacilli</taxon>
        <taxon>Bacillales</taxon>
        <taxon>Bacillaceae</taxon>
        <taxon>Cerasibacillus</taxon>
    </lineage>
</organism>
<comment type="cofactor">
    <cofactor evidence="1 7">
        <name>FAD</name>
        <dbReference type="ChEBI" id="CHEBI:57692"/>
    </cofactor>
</comment>
<dbReference type="Pfam" id="PF00441">
    <property type="entry name" value="Acyl-CoA_dh_1"/>
    <property type="match status" value="1"/>
</dbReference>
<evidence type="ECO:0000256" key="5">
    <source>
        <dbReference type="ARBA" id="ARBA00023002"/>
    </source>
</evidence>
<keyword evidence="4 7" id="KW-0274">FAD</keyword>
<dbReference type="InterPro" id="IPR009100">
    <property type="entry name" value="AcylCoA_DH/oxidase_NM_dom_sf"/>
</dbReference>
<dbReference type="Pfam" id="PF02770">
    <property type="entry name" value="Acyl-CoA_dh_M"/>
    <property type="match status" value="1"/>
</dbReference>
<evidence type="ECO:0000256" key="4">
    <source>
        <dbReference type="ARBA" id="ARBA00022827"/>
    </source>
</evidence>
<protein>
    <submittedName>
        <fullName evidence="11">Putative acyl-CoA dehydrogenase YngJ</fullName>
    </submittedName>
</protein>
<name>A0A511UVA3_9BACI</name>
<evidence type="ECO:0000256" key="2">
    <source>
        <dbReference type="ARBA" id="ARBA00009347"/>
    </source>
</evidence>
<dbReference type="Proteomes" id="UP000321491">
    <property type="component" value="Unassembled WGS sequence"/>
</dbReference>
<proteinExistence type="inferred from homology"/>
<keyword evidence="12" id="KW-1185">Reference proteome</keyword>
<comment type="similarity">
    <text evidence="2 7">Belongs to the acyl-CoA dehydrogenase family.</text>
</comment>
<gene>
    <name evidence="11" type="primary">yngJ</name>
    <name evidence="11" type="ORF">CQU01_07780</name>
</gene>
<dbReference type="InterPro" id="IPR006091">
    <property type="entry name" value="Acyl-CoA_Oxase/DH_mid-dom"/>
</dbReference>
<dbReference type="RefSeq" id="WP_146935885.1">
    <property type="nucleotide sequence ID" value="NZ_BJXW01000008.1"/>
</dbReference>
<feature type="domain" description="Acyl-CoA dehydrogenase/oxidase N-terminal" evidence="10">
    <location>
        <begin position="6"/>
        <end position="118"/>
    </location>
</feature>
<dbReference type="CDD" id="cd01158">
    <property type="entry name" value="SCAD_SBCAD"/>
    <property type="match status" value="1"/>
</dbReference>
<dbReference type="GO" id="GO:0003995">
    <property type="term" value="F:acyl-CoA dehydrogenase activity"/>
    <property type="evidence" value="ECO:0007669"/>
    <property type="project" value="InterPro"/>
</dbReference>
<dbReference type="FunFam" id="1.10.540.10:FF:000002">
    <property type="entry name" value="Acyl-CoA dehydrogenase FadE19"/>
    <property type="match status" value="1"/>
</dbReference>
<keyword evidence="3 7" id="KW-0285">Flavoprotein</keyword>
<dbReference type="InterPro" id="IPR006089">
    <property type="entry name" value="Acyl-CoA_DH_CS"/>
</dbReference>
<dbReference type="FunFam" id="2.40.110.10:FF:000009">
    <property type="entry name" value="Acyl-CoA dehydrogenase"/>
    <property type="match status" value="1"/>
</dbReference>
<dbReference type="EMBL" id="BJXW01000008">
    <property type="protein sequence ID" value="GEN30540.1"/>
    <property type="molecule type" value="Genomic_DNA"/>
</dbReference>
<evidence type="ECO:0000256" key="3">
    <source>
        <dbReference type="ARBA" id="ARBA00022630"/>
    </source>
</evidence>
<reference evidence="11 12" key="1">
    <citation type="submission" date="2019-07" db="EMBL/GenBank/DDBJ databases">
        <title>Whole genome shotgun sequence of Cerasibacillus quisquiliarum NBRC 102429.</title>
        <authorList>
            <person name="Hosoyama A."/>
            <person name="Uohara A."/>
            <person name="Ohji S."/>
            <person name="Ichikawa N."/>
        </authorList>
    </citation>
    <scope>NUCLEOTIDE SEQUENCE [LARGE SCALE GENOMIC DNA]</scope>
    <source>
        <strain evidence="11 12">NBRC 102429</strain>
    </source>
</reference>
<feature type="domain" description="Acyl-CoA dehydrogenase/oxidase C-terminal" evidence="8">
    <location>
        <begin position="231"/>
        <end position="378"/>
    </location>
</feature>
<dbReference type="PANTHER" id="PTHR43884">
    <property type="entry name" value="ACYL-COA DEHYDROGENASE"/>
    <property type="match status" value="1"/>
</dbReference>
<dbReference type="SUPFAM" id="SSF56645">
    <property type="entry name" value="Acyl-CoA dehydrogenase NM domain-like"/>
    <property type="match status" value="1"/>
</dbReference>
<dbReference type="FunFam" id="1.20.140.10:FF:000004">
    <property type="entry name" value="Acyl-CoA dehydrogenase FadE25"/>
    <property type="match status" value="1"/>
</dbReference>